<proteinExistence type="inferred from homology"/>
<evidence type="ECO:0000259" key="8">
    <source>
        <dbReference type="SMART" id="SM01060"/>
    </source>
</evidence>
<dbReference type="GO" id="GO:0004096">
    <property type="term" value="F:catalase activity"/>
    <property type="evidence" value="ECO:0007669"/>
    <property type="project" value="InterPro"/>
</dbReference>
<dbReference type="PROSITE" id="PS00438">
    <property type="entry name" value="CATALASE_2"/>
    <property type="match status" value="1"/>
</dbReference>
<dbReference type="GO" id="GO:0005777">
    <property type="term" value="C:peroxisome"/>
    <property type="evidence" value="ECO:0007669"/>
    <property type="project" value="TreeGrafter"/>
</dbReference>
<evidence type="ECO:0000313" key="10">
    <source>
        <dbReference type="WBParaSite" id="Minc3s00825g17797"/>
    </source>
</evidence>
<keyword evidence="5" id="KW-0560">Oxidoreductase</keyword>
<dbReference type="InterPro" id="IPR011614">
    <property type="entry name" value="Catalase_core"/>
</dbReference>
<organism evidence="9 10">
    <name type="scientific">Meloidogyne incognita</name>
    <name type="common">Southern root-knot nematode worm</name>
    <name type="synonym">Oxyuris incognita</name>
    <dbReference type="NCBI Taxonomy" id="6306"/>
    <lineage>
        <taxon>Eukaryota</taxon>
        <taxon>Metazoa</taxon>
        <taxon>Ecdysozoa</taxon>
        <taxon>Nematoda</taxon>
        <taxon>Chromadorea</taxon>
        <taxon>Rhabditida</taxon>
        <taxon>Tylenchina</taxon>
        <taxon>Tylenchomorpha</taxon>
        <taxon>Tylenchoidea</taxon>
        <taxon>Meloidogynidae</taxon>
        <taxon>Meloidogyninae</taxon>
        <taxon>Meloidogyne</taxon>
        <taxon>Meloidogyne incognita group</taxon>
    </lineage>
</organism>
<dbReference type="Pfam" id="PF00199">
    <property type="entry name" value="Catalase"/>
    <property type="match status" value="1"/>
</dbReference>
<dbReference type="SUPFAM" id="SSF56634">
    <property type="entry name" value="Heme-dependent catalase-like"/>
    <property type="match status" value="1"/>
</dbReference>
<dbReference type="GO" id="GO:0042542">
    <property type="term" value="P:response to hydrogen peroxide"/>
    <property type="evidence" value="ECO:0007669"/>
    <property type="project" value="TreeGrafter"/>
</dbReference>
<dbReference type="GO" id="GO:0005739">
    <property type="term" value="C:mitochondrion"/>
    <property type="evidence" value="ECO:0007669"/>
    <property type="project" value="TreeGrafter"/>
</dbReference>
<evidence type="ECO:0000256" key="2">
    <source>
        <dbReference type="ARBA" id="ARBA00022559"/>
    </source>
</evidence>
<accession>A0A914LS75</accession>
<dbReference type="InterPro" id="IPR020835">
    <property type="entry name" value="Catalase_sf"/>
</dbReference>
<evidence type="ECO:0000256" key="5">
    <source>
        <dbReference type="ARBA" id="ARBA00023002"/>
    </source>
</evidence>
<dbReference type="PROSITE" id="PS51402">
    <property type="entry name" value="CATALASE_3"/>
    <property type="match status" value="1"/>
</dbReference>
<evidence type="ECO:0000256" key="6">
    <source>
        <dbReference type="ARBA" id="ARBA00023004"/>
    </source>
</evidence>
<keyword evidence="2" id="KW-0575">Peroxidase</keyword>
<dbReference type="SMART" id="SM01060">
    <property type="entry name" value="Catalase"/>
    <property type="match status" value="1"/>
</dbReference>
<comment type="similarity">
    <text evidence="1">Belongs to the catalase family.</text>
</comment>
<keyword evidence="3" id="KW-0349">Heme</keyword>
<reference evidence="10" key="1">
    <citation type="submission" date="2022-11" db="UniProtKB">
        <authorList>
            <consortium name="WormBaseParasite"/>
        </authorList>
    </citation>
    <scope>IDENTIFICATION</scope>
</reference>
<dbReference type="GO" id="GO:0020037">
    <property type="term" value="F:heme binding"/>
    <property type="evidence" value="ECO:0007669"/>
    <property type="project" value="InterPro"/>
</dbReference>
<sequence length="161" mass="18392">MSLTDRASSQLVDYGKQVKDENNILTMSNGAPIFNKNAVLTIGQRGPLLMQDVVYMDEMAHFDRERIPERVVHAKGAGAHGYFETTHDISKYCKAAIFNQIGKRTPLFIRFSSVVLSQGLYAQVYMPINKKGEKPLLLSDVYLQRRYHINNLRVKIFLKKT</sequence>
<feature type="domain" description="Catalase core" evidence="8">
    <location>
        <begin position="26"/>
        <end position="156"/>
    </location>
</feature>
<dbReference type="InterPro" id="IPR018028">
    <property type="entry name" value="Catalase"/>
</dbReference>
<dbReference type="PANTHER" id="PTHR11465">
    <property type="entry name" value="CATALASE"/>
    <property type="match status" value="1"/>
</dbReference>
<dbReference type="GO" id="GO:0046872">
    <property type="term" value="F:metal ion binding"/>
    <property type="evidence" value="ECO:0007669"/>
    <property type="project" value="UniProtKB-KW"/>
</dbReference>
<dbReference type="PRINTS" id="PR00067">
    <property type="entry name" value="CATALASE"/>
</dbReference>
<keyword evidence="9" id="KW-1185">Reference proteome</keyword>
<protein>
    <submittedName>
        <fullName evidence="10">Catalase core domain-containing protein</fullName>
    </submittedName>
</protein>
<dbReference type="GO" id="GO:0042744">
    <property type="term" value="P:hydrogen peroxide catabolic process"/>
    <property type="evidence" value="ECO:0007669"/>
    <property type="project" value="UniProtKB-KW"/>
</dbReference>
<name>A0A914LS75_MELIC</name>
<evidence type="ECO:0000256" key="4">
    <source>
        <dbReference type="ARBA" id="ARBA00022723"/>
    </source>
</evidence>
<evidence type="ECO:0000256" key="1">
    <source>
        <dbReference type="ARBA" id="ARBA00005329"/>
    </source>
</evidence>
<keyword evidence="4" id="KW-0479">Metal-binding</keyword>
<keyword evidence="7" id="KW-0376">Hydrogen peroxide</keyword>
<dbReference type="Gene3D" id="4.10.91.20">
    <property type="match status" value="1"/>
</dbReference>
<dbReference type="PANTHER" id="PTHR11465:SF9">
    <property type="entry name" value="CATALASE"/>
    <property type="match status" value="1"/>
</dbReference>
<dbReference type="WBParaSite" id="Minc3s00825g17797">
    <property type="protein sequence ID" value="Minc3s00825g17797"/>
    <property type="gene ID" value="Minc3s00825g17797"/>
</dbReference>
<dbReference type="Proteomes" id="UP000887563">
    <property type="component" value="Unplaced"/>
</dbReference>
<evidence type="ECO:0000256" key="7">
    <source>
        <dbReference type="ARBA" id="ARBA00023324"/>
    </source>
</evidence>
<dbReference type="AlphaFoldDB" id="A0A914LS75"/>
<evidence type="ECO:0000313" key="9">
    <source>
        <dbReference type="Proteomes" id="UP000887563"/>
    </source>
</evidence>
<evidence type="ECO:0000256" key="3">
    <source>
        <dbReference type="ARBA" id="ARBA00022617"/>
    </source>
</evidence>
<dbReference type="Gene3D" id="2.40.180.10">
    <property type="entry name" value="Catalase core domain"/>
    <property type="match status" value="1"/>
</dbReference>
<keyword evidence="6" id="KW-0408">Iron</keyword>
<dbReference type="InterPro" id="IPR024708">
    <property type="entry name" value="Catalase_AS"/>
</dbReference>